<dbReference type="PANTHER" id="PTHR35601:SF1">
    <property type="entry name" value="TOXIN RELE"/>
    <property type="match status" value="1"/>
</dbReference>
<reference evidence="4" key="1">
    <citation type="journal article" date="2008" name="J. Bacteriol.">
        <title>Genome sequence of the fish pathogen Renibacterium salmoninarum suggests reductive evolution away from an environmental Arthrobacter ancestor.</title>
        <authorList>
            <person name="Wiens G.D."/>
            <person name="Rockey D.D."/>
            <person name="Wu Z."/>
            <person name="Chang J."/>
            <person name="Levy R."/>
            <person name="Crane S."/>
            <person name="Chen D.S."/>
            <person name="Capri G.R."/>
            <person name="Burnett J.R."/>
            <person name="Sudheesh P.S."/>
            <person name="Schipma M.J."/>
            <person name="Burd H."/>
            <person name="Bhattacharyya A."/>
            <person name="Rhodes L.D."/>
            <person name="Kaul R."/>
            <person name="Strom M.S."/>
        </authorList>
    </citation>
    <scope>NUCLEOTIDE SEQUENCE [LARGE SCALE GENOMIC DNA]</scope>
    <source>
        <strain evidence="4">ATCC 33209 / DSM 20767 / JCM 11484 / NBRC 15589 / NCIMB 2235</strain>
    </source>
</reference>
<dbReference type="Pfam" id="PF05016">
    <property type="entry name" value="ParE_toxin"/>
    <property type="match status" value="1"/>
</dbReference>
<dbReference type="EMBL" id="CP000910">
    <property type="protein sequence ID" value="ABY21856.1"/>
    <property type="molecule type" value="Genomic_DNA"/>
</dbReference>
<proteinExistence type="inferred from homology"/>
<dbReference type="SUPFAM" id="SSF143011">
    <property type="entry name" value="RelE-like"/>
    <property type="match status" value="1"/>
</dbReference>
<keyword evidence="2" id="KW-1277">Toxin-antitoxin system</keyword>
<comment type="similarity">
    <text evidence="1">Belongs to the RelE toxin family.</text>
</comment>
<dbReference type="PANTHER" id="PTHR35601">
    <property type="entry name" value="TOXIN RELE"/>
    <property type="match status" value="1"/>
</dbReference>
<dbReference type="Proteomes" id="UP000002007">
    <property type="component" value="Chromosome"/>
</dbReference>
<evidence type="ECO:0000313" key="3">
    <source>
        <dbReference type="EMBL" id="ABY21856.1"/>
    </source>
</evidence>
<dbReference type="InterPro" id="IPR035093">
    <property type="entry name" value="RelE/ParE_toxin_dom_sf"/>
</dbReference>
<evidence type="ECO:0000256" key="1">
    <source>
        <dbReference type="ARBA" id="ARBA00006226"/>
    </source>
</evidence>
<keyword evidence="4" id="KW-1185">Reference proteome</keyword>
<dbReference type="RefSeq" id="WP_012243564.1">
    <property type="nucleotide sequence ID" value="NC_010168.1"/>
</dbReference>
<protein>
    <submittedName>
        <fullName evidence="3">RelE</fullName>
    </submittedName>
</protein>
<dbReference type="NCBIfam" id="TIGR02385">
    <property type="entry name" value="RelE_StbE"/>
    <property type="match status" value="1"/>
</dbReference>
<evidence type="ECO:0000256" key="2">
    <source>
        <dbReference type="ARBA" id="ARBA00022649"/>
    </source>
</evidence>
<name>A9WKP7_RENSM</name>
<dbReference type="eggNOG" id="COG2026">
    <property type="taxonomic scope" value="Bacteria"/>
</dbReference>
<evidence type="ECO:0000313" key="4">
    <source>
        <dbReference type="Proteomes" id="UP000002007"/>
    </source>
</evidence>
<dbReference type="Gene3D" id="3.30.2310.20">
    <property type="entry name" value="RelE-like"/>
    <property type="match status" value="1"/>
</dbReference>
<dbReference type="KEGG" id="rsa:RSal33209_0100"/>
<dbReference type="STRING" id="288705.RSal33209_0100"/>
<sequence>MTYRIAYTPRVIKDLKKLDKQTVRRVKDFFDRLNRDNPRSLGKALVGQDFWRYRIGDHRILVAIQDDVLTVLVVKVAHRREVYKER</sequence>
<organism evidence="3 4">
    <name type="scientific">Renibacterium salmoninarum (strain ATCC 33209 / DSM 20767 / JCM 11484 / NBRC 15589 / NCIMB 2235)</name>
    <dbReference type="NCBI Taxonomy" id="288705"/>
    <lineage>
        <taxon>Bacteria</taxon>
        <taxon>Bacillati</taxon>
        <taxon>Actinomycetota</taxon>
        <taxon>Actinomycetes</taxon>
        <taxon>Micrococcales</taxon>
        <taxon>Micrococcaceae</taxon>
        <taxon>Renibacterium</taxon>
    </lineage>
</organism>
<dbReference type="AlphaFoldDB" id="A9WKP7"/>
<accession>A9WKP7</accession>
<gene>
    <name evidence="3" type="primary">relE</name>
    <name evidence="3" type="ordered locus">RSal33209_0100</name>
</gene>
<dbReference type="InterPro" id="IPR007712">
    <property type="entry name" value="RelE/ParE_toxin"/>
</dbReference>
<dbReference type="HOGENOM" id="CLU_155761_1_1_11"/>